<dbReference type="InterPro" id="IPR032675">
    <property type="entry name" value="LRR_dom_sf"/>
</dbReference>
<organism evidence="5 6">
    <name type="scientific">Triticum turgidum subsp. durum</name>
    <name type="common">Durum wheat</name>
    <name type="synonym">Triticum durum</name>
    <dbReference type="NCBI Taxonomy" id="4567"/>
    <lineage>
        <taxon>Eukaryota</taxon>
        <taxon>Viridiplantae</taxon>
        <taxon>Streptophyta</taxon>
        <taxon>Embryophyta</taxon>
        <taxon>Tracheophyta</taxon>
        <taxon>Spermatophyta</taxon>
        <taxon>Magnoliopsida</taxon>
        <taxon>Liliopsida</taxon>
        <taxon>Poales</taxon>
        <taxon>Poaceae</taxon>
        <taxon>BOP clade</taxon>
        <taxon>Pooideae</taxon>
        <taxon>Triticodae</taxon>
        <taxon>Triticeae</taxon>
        <taxon>Triticinae</taxon>
        <taxon>Triticum</taxon>
    </lineage>
</organism>
<dbReference type="EMBL" id="LT934114">
    <property type="protein sequence ID" value="VAH54734.1"/>
    <property type="molecule type" value="Genomic_DNA"/>
</dbReference>
<dbReference type="Pfam" id="PF23598">
    <property type="entry name" value="LRR_14"/>
    <property type="match status" value="1"/>
</dbReference>
<evidence type="ECO:0000313" key="6">
    <source>
        <dbReference type="Proteomes" id="UP000324705"/>
    </source>
</evidence>
<keyword evidence="1" id="KW-0677">Repeat</keyword>
<dbReference type="InterPro" id="IPR044974">
    <property type="entry name" value="Disease_R_plants"/>
</dbReference>
<feature type="domain" description="Disease resistance R13L4/SHOC-2-like LRR" evidence="4">
    <location>
        <begin position="158"/>
        <end position="273"/>
    </location>
</feature>
<dbReference type="GO" id="GO:0042742">
    <property type="term" value="P:defense response to bacterium"/>
    <property type="evidence" value="ECO:0007669"/>
    <property type="project" value="UniProtKB-ARBA"/>
</dbReference>
<dbReference type="InterPro" id="IPR058922">
    <property type="entry name" value="WHD_DRP"/>
</dbReference>
<dbReference type="Gene3D" id="3.80.10.10">
    <property type="entry name" value="Ribonuclease Inhibitor"/>
    <property type="match status" value="1"/>
</dbReference>
<dbReference type="GO" id="GO:0009626">
    <property type="term" value="P:plant-type hypersensitive response"/>
    <property type="evidence" value="ECO:0007669"/>
    <property type="project" value="UniProtKB-ARBA"/>
</dbReference>
<evidence type="ECO:0008006" key="7">
    <source>
        <dbReference type="Google" id="ProtNLM"/>
    </source>
</evidence>
<evidence type="ECO:0000256" key="1">
    <source>
        <dbReference type="ARBA" id="ARBA00022737"/>
    </source>
</evidence>
<dbReference type="FunFam" id="1.10.10.10:FF:000322">
    <property type="entry name" value="Probable disease resistance protein At1g63360"/>
    <property type="match status" value="1"/>
</dbReference>
<evidence type="ECO:0000259" key="3">
    <source>
        <dbReference type="Pfam" id="PF23559"/>
    </source>
</evidence>
<dbReference type="PANTHER" id="PTHR23155">
    <property type="entry name" value="DISEASE RESISTANCE PROTEIN RP"/>
    <property type="match status" value="1"/>
</dbReference>
<keyword evidence="6" id="KW-1185">Reference proteome</keyword>
<dbReference type="AlphaFoldDB" id="A0A9R1Q406"/>
<keyword evidence="2" id="KW-0611">Plant defense</keyword>
<protein>
    <recommendedName>
        <fullName evidence="7">NB-ARC domain-containing protein</fullName>
    </recommendedName>
</protein>
<name>A0A9R1Q406_TRITD</name>
<proteinExistence type="predicted"/>
<evidence type="ECO:0000256" key="2">
    <source>
        <dbReference type="ARBA" id="ARBA00022821"/>
    </source>
</evidence>
<feature type="domain" description="Disease resistance protein winged helix" evidence="3">
    <location>
        <begin position="39"/>
        <end position="110"/>
    </location>
</feature>
<dbReference type="Gramene" id="TRITD2Bv1G260720.2">
    <property type="protein sequence ID" value="TRITD2Bv1G260720.2"/>
    <property type="gene ID" value="TRITD2Bv1G260720"/>
</dbReference>
<reference evidence="5 6" key="1">
    <citation type="submission" date="2017-09" db="EMBL/GenBank/DDBJ databases">
        <authorList>
            <consortium name="International Durum Wheat Genome Sequencing Consortium (IDWGSC)"/>
            <person name="Milanesi L."/>
        </authorList>
    </citation>
    <scope>NUCLEOTIDE SEQUENCE [LARGE SCALE GENOMIC DNA]</scope>
    <source>
        <strain evidence="6">cv. Svevo</strain>
    </source>
</reference>
<gene>
    <name evidence="5" type="ORF">TRITD_2Bv1G260720</name>
</gene>
<evidence type="ECO:0000313" key="5">
    <source>
        <dbReference type="EMBL" id="VAH54734.1"/>
    </source>
</evidence>
<accession>A0A9R1Q406</accession>
<dbReference type="InterPro" id="IPR055414">
    <property type="entry name" value="LRR_R13L4/SHOC2-like"/>
</dbReference>
<dbReference type="InterPro" id="IPR036388">
    <property type="entry name" value="WH-like_DNA-bd_sf"/>
</dbReference>
<dbReference type="SUPFAM" id="SSF52058">
    <property type="entry name" value="L domain-like"/>
    <property type="match status" value="1"/>
</dbReference>
<dbReference type="Pfam" id="PF23559">
    <property type="entry name" value="WHD_DRP"/>
    <property type="match status" value="1"/>
</dbReference>
<dbReference type="Proteomes" id="UP000324705">
    <property type="component" value="Chromosome 2B"/>
</dbReference>
<dbReference type="GO" id="GO:0002758">
    <property type="term" value="P:innate immune response-activating signaling pathway"/>
    <property type="evidence" value="ECO:0007669"/>
    <property type="project" value="UniProtKB-ARBA"/>
</dbReference>
<evidence type="ECO:0000259" key="4">
    <source>
        <dbReference type="Pfam" id="PF23598"/>
    </source>
</evidence>
<dbReference type="PANTHER" id="PTHR23155:SF1229">
    <property type="entry name" value="OS11G0550500 PROTEIN"/>
    <property type="match status" value="1"/>
</dbReference>
<dbReference type="Gene3D" id="1.10.10.10">
    <property type="entry name" value="Winged helix-like DNA-binding domain superfamily/Winged helix DNA-binding domain"/>
    <property type="match status" value="1"/>
</dbReference>
<sequence>MVSGLDNSHDDVKNMRRILSISYSDLPPHLKTCLLHLSLYPEDYVIETEQLIWKWVGEGFVIKDQGRSLYETGEAYLDMLINKSLVQPVIFNHANKVYSCRVHDMVRDLITSLSNEENFIMTVGGPQPVHLPSKIRRLSIQTNIEEVANQLPTMNLSHVRSLAVSSSAFNLLPRLTGFPVLRVLDLTECKQVDNNHWKEICSLFHLRYLSLKGTSITKIPKQIRNLRFMQVLDIRSTKIEEELPSTFTQLTQLLLVHMLNSITCAVPKCMCSLQFLFFLSITLKTLGEEDLQVLGSIPSLGELHIQVEKPTQGRDKRLVIGSSYPFLCLKRFIVKSGPMELRFAQGAMQRLQTIELNFPDIQGTLLQFGDFVLGLENLSSLEHINVLCNYIYAIGEEVANVRTALEKECNMNPNKPILNFPPTFQEVIMTQVREVVEVSVREVVEVSVRKAMEKLRGGKS</sequence>